<dbReference type="Pfam" id="PF00001">
    <property type="entry name" value="7tm_1"/>
    <property type="match status" value="1"/>
</dbReference>
<dbReference type="CDD" id="cd14978">
    <property type="entry name" value="7tmA_FMRFamide_R-like"/>
    <property type="match status" value="1"/>
</dbReference>
<comment type="subcellular location">
    <subcellularLocation>
        <location evidence="1">Membrane</location>
    </subcellularLocation>
</comment>
<evidence type="ECO:0000313" key="7">
    <source>
        <dbReference type="Proteomes" id="UP000050790"/>
    </source>
</evidence>
<feature type="transmembrane region" description="Helical" evidence="5">
    <location>
        <begin position="46"/>
        <end position="66"/>
    </location>
</feature>
<dbReference type="PANTHER" id="PTHR46641">
    <property type="entry name" value="FMRFAMIDE RECEPTOR-RELATED"/>
    <property type="match status" value="1"/>
</dbReference>
<evidence type="ECO:0000256" key="4">
    <source>
        <dbReference type="ARBA" id="ARBA00023136"/>
    </source>
</evidence>
<evidence type="ECO:0000259" key="6">
    <source>
        <dbReference type="PROSITE" id="PS50262"/>
    </source>
</evidence>
<evidence type="ECO:0000256" key="5">
    <source>
        <dbReference type="SAM" id="Phobius"/>
    </source>
</evidence>
<protein>
    <submittedName>
        <fullName evidence="8">G_PROTEIN_RECEP_F1_2 domain-containing protein</fullName>
    </submittedName>
</protein>
<dbReference type="InterPro" id="IPR017452">
    <property type="entry name" value="GPCR_Rhodpsn_7TM"/>
</dbReference>
<dbReference type="Gene3D" id="1.20.1070.10">
    <property type="entry name" value="Rhodopsin 7-helix transmembrane proteins"/>
    <property type="match status" value="1"/>
</dbReference>
<dbReference type="GO" id="GO:0004930">
    <property type="term" value="F:G protein-coupled receptor activity"/>
    <property type="evidence" value="ECO:0007669"/>
    <property type="project" value="InterPro"/>
</dbReference>
<feature type="transmembrane region" description="Helical" evidence="5">
    <location>
        <begin position="124"/>
        <end position="145"/>
    </location>
</feature>
<feature type="transmembrane region" description="Helical" evidence="5">
    <location>
        <begin position="339"/>
        <end position="360"/>
    </location>
</feature>
<dbReference type="Proteomes" id="UP000050790">
    <property type="component" value="Unassembled WGS sequence"/>
</dbReference>
<name>A0AA84ZSY5_9TREM</name>
<proteinExistence type="predicted"/>
<dbReference type="GO" id="GO:0016020">
    <property type="term" value="C:membrane"/>
    <property type="evidence" value="ECO:0007669"/>
    <property type="project" value="UniProtKB-SubCell"/>
</dbReference>
<feature type="transmembrane region" description="Helical" evidence="5">
    <location>
        <begin position="380"/>
        <end position="397"/>
    </location>
</feature>
<feature type="domain" description="G-protein coupled receptors family 1 profile" evidence="6">
    <location>
        <begin position="26"/>
        <end position="394"/>
    </location>
</feature>
<dbReference type="SUPFAM" id="SSF81321">
    <property type="entry name" value="Family A G protein-coupled receptor-like"/>
    <property type="match status" value="1"/>
</dbReference>
<dbReference type="PANTHER" id="PTHR46641:SF8">
    <property type="entry name" value="G-PROTEIN COUPLED RECEPTORS FAMILY 1 PROFILE DOMAIN-CONTAINING PROTEIN"/>
    <property type="match status" value="1"/>
</dbReference>
<dbReference type="PRINTS" id="PR00237">
    <property type="entry name" value="GPCRRHODOPSN"/>
</dbReference>
<dbReference type="PROSITE" id="PS50262">
    <property type="entry name" value="G_PROTEIN_RECEP_F1_2"/>
    <property type="match status" value="1"/>
</dbReference>
<evidence type="ECO:0000256" key="1">
    <source>
        <dbReference type="ARBA" id="ARBA00004370"/>
    </source>
</evidence>
<evidence type="ECO:0000256" key="2">
    <source>
        <dbReference type="ARBA" id="ARBA00022692"/>
    </source>
</evidence>
<feature type="transmembrane region" description="Helical" evidence="5">
    <location>
        <begin position="15"/>
        <end position="34"/>
    </location>
</feature>
<keyword evidence="2 5" id="KW-0812">Transmembrane</keyword>
<evidence type="ECO:0000256" key="3">
    <source>
        <dbReference type="ARBA" id="ARBA00022989"/>
    </source>
</evidence>
<feature type="transmembrane region" description="Helical" evidence="5">
    <location>
        <begin position="221"/>
        <end position="241"/>
    </location>
</feature>
<dbReference type="AlphaFoldDB" id="A0AA84ZSY5"/>
<feature type="transmembrane region" description="Helical" evidence="5">
    <location>
        <begin position="166"/>
        <end position="183"/>
    </location>
</feature>
<evidence type="ECO:0000313" key="8">
    <source>
        <dbReference type="WBParaSite" id="SMRG1_43620.1"/>
    </source>
</evidence>
<dbReference type="InterPro" id="IPR052954">
    <property type="entry name" value="GPCR-Ligand_Int"/>
</dbReference>
<dbReference type="InterPro" id="IPR000276">
    <property type="entry name" value="GPCR_Rhodpsn"/>
</dbReference>
<reference evidence="8" key="1">
    <citation type="submission" date="2023-11" db="UniProtKB">
        <authorList>
            <consortium name="WormBaseParasite"/>
        </authorList>
    </citation>
    <scope>IDENTIFICATION</scope>
</reference>
<accession>A0AA84ZSY5</accession>
<organism evidence="7 8">
    <name type="scientific">Schistosoma margrebowiei</name>
    <dbReference type="NCBI Taxonomy" id="48269"/>
    <lineage>
        <taxon>Eukaryota</taxon>
        <taxon>Metazoa</taxon>
        <taxon>Spiralia</taxon>
        <taxon>Lophotrochozoa</taxon>
        <taxon>Platyhelminthes</taxon>
        <taxon>Trematoda</taxon>
        <taxon>Digenea</taxon>
        <taxon>Strigeidida</taxon>
        <taxon>Schistosomatoidea</taxon>
        <taxon>Schistosomatidae</taxon>
        <taxon>Schistosoma</taxon>
    </lineage>
</organism>
<keyword evidence="3 5" id="KW-1133">Transmembrane helix</keyword>
<sequence>MNDDILCLRFLNTHIAPFIVILGIIGNVLSIIVLRNRRMKSPVSIYLISLSVFDILLLVCAVVLFFEYPFAEEDNSSFLLSMHNSSTEDHFNTLNKLGNNITHYTKINNITTAHRIYALIQAHFIYPIALTAQTSAIWITVSLTVERYIAGCYPLHANVLSSVPKSRLVVCCCMICAIVYNIPRWFEITTQSINTTELIKESNISQYSIQYDWHSIFRLVYYTWGYILVMFLLPLIALLVMNIRLMYALRRSDFAICKTLHSTQYIDNPHNNINTIVDMNSNIYAKNSTISNKSITKQFPIRFQRSDHCKSCKSLKTPFTLYGPTRLAIQADKSITRMIIVVVGVFIACQLPALIFNIYFGIVSPKILPYGWCALSELRNFLVVVNSSVNFIVYCVMGAKFRRSFIHVITPCWEIKLTNNNNNTNNTRKPTVRLITLRSDVTELQ</sequence>
<dbReference type="WBParaSite" id="SMRG1_43620.1">
    <property type="protein sequence ID" value="SMRG1_43620.1"/>
    <property type="gene ID" value="SMRG1_43620"/>
</dbReference>
<keyword evidence="4 5" id="KW-0472">Membrane</keyword>